<feature type="transmembrane region" description="Helical" evidence="1">
    <location>
        <begin position="27"/>
        <end position="44"/>
    </location>
</feature>
<protein>
    <recommendedName>
        <fullName evidence="4">Tetratricopeptide repeat-like domain-containing protein</fullName>
    </recommendedName>
</protein>
<accession>A0A1X6YCF0</accession>
<name>A0A1X6YCF0_9RHOB</name>
<evidence type="ECO:0000313" key="3">
    <source>
        <dbReference type="Proteomes" id="UP000193061"/>
    </source>
</evidence>
<reference evidence="2 3" key="1">
    <citation type="submission" date="2017-03" db="EMBL/GenBank/DDBJ databases">
        <authorList>
            <person name="Afonso C.L."/>
            <person name="Miller P.J."/>
            <person name="Scott M.A."/>
            <person name="Spackman E."/>
            <person name="Goraichik I."/>
            <person name="Dimitrov K.M."/>
            <person name="Suarez D.L."/>
            <person name="Swayne D.E."/>
        </authorList>
    </citation>
    <scope>NUCLEOTIDE SEQUENCE [LARGE SCALE GENOMIC DNA]</scope>
    <source>
        <strain evidence="2 3">CECT 7450</strain>
    </source>
</reference>
<evidence type="ECO:0008006" key="4">
    <source>
        <dbReference type="Google" id="ProtNLM"/>
    </source>
</evidence>
<keyword evidence="3" id="KW-1185">Reference proteome</keyword>
<evidence type="ECO:0000313" key="2">
    <source>
        <dbReference type="EMBL" id="SLN15342.1"/>
    </source>
</evidence>
<dbReference type="AlphaFoldDB" id="A0A1X6YCF0"/>
<dbReference type="Proteomes" id="UP000193061">
    <property type="component" value="Unassembled WGS sequence"/>
</dbReference>
<keyword evidence="1" id="KW-1133">Transmembrane helix</keyword>
<proteinExistence type="predicted"/>
<keyword evidence="1" id="KW-0472">Membrane</keyword>
<keyword evidence="1" id="KW-0812">Transmembrane</keyword>
<sequence length="221" mass="23394">MSDTDSFIDEVTEEVRRDRFYGVLRRYGWIAGVVAIALVAGTAWNEWKKSNEQQAAQEFGDSIITALEQPDRAVRADALAGITAPNADGQAILELLTAGEEGSEAPADAAARLLSVADTDGVQTVYRQIATLKAMSLPNSGISVEDKQTRLEGLALSGGVTGLLAEEQLALIDIEQGDSDAALTRLAGIDENAQTTPSLRNRVTQLIVALGGEPQIAVTSE</sequence>
<dbReference type="EMBL" id="FWFX01000001">
    <property type="protein sequence ID" value="SLN15342.1"/>
    <property type="molecule type" value="Genomic_DNA"/>
</dbReference>
<dbReference type="RefSeq" id="WP_085803879.1">
    <property type="nucleotide sequence ID" value="NZ_FWFX01000001.1"/>
</dbReference>
<organism evidence="2 3">
    <name type="scientific">Roseovarius albus</name>
    <dbReference type="NCBI Taxonomy" id="1247867"/>
    <lineage>
        <taxon>Bacteria</taxon>
        <taxon>Pseudomonadati</taxon>
        <taxon>Pseudomonadota</taxon>
        <taxon>Alphaproteobacteria</taxon>
        <taxon>Rhodobacterales</taxon>
        <taxon>Roseobacteraceae</taxon>
        <taxon>Roseovarius</taxon>
    </lineage>
</organism>
<evidence type="ECO:0000256" key="1">
    <source>
        <dbReference type="SAM" id="Phobius"/>
    </source>
</evidence>
<dbReference type="OrthoDB" id="7173339at2"/>
<gene>
    <name evidence="2" type="ORF">ROA7450_00340</name>
</gene>